<keyword evidence="5" id="KW-0690">Ribosome biogenesis</keyword>
<evidence type="ECO:0000256" key="5">
    <source>
        <dbReference type="PIRNR" id="PIRNR028977"/>
    </source>
</evidence>
<proteinExistence type="inferred from homology"/>
<dbReference type="GO" id="GO:0006270">
    <property type="term" value="P:DNA replication initiation"/>
    <property type="evidence" value="ECO:0007669"/>
    <property type="project" value="TreeGrafter"/>
</dbReference>
<feature type="compositionally biased region" description="Basic and acidic residues" evidence="6">
    <location>
        <begin position="25"/>
        <end position="35"/>
    </location>
</feature>
<feature type="compositionally biased region" description="Acidic residues" evidence="6">
    <location>
        <begin position="1"/>
        <end position="24"/>
    </location>
</feature>
<feature type="domain" description="Nucleolar complex-associated protein 3 N-terminal" evidence="8">
    <location>
        <begin position="65"/>
        <end position="168"/>
    </location>
</feature>
<evidence type="ECO:0000256" key="4">
    <source>
        <dbReference type="ARBA" id="ARBA00023242"/>
    </source>
</evidence>
<dbReference type="EMBL" id="JH795871">
    <property type="protein sequence ID" value="EJT99050.1"/>
    <property type="molecule type" value="Genomic_DNA"/>
</dbReference>
<keyword evidence="3" id="KW-0175">Coiled coil</keyword>
<organism evidence="9 10">
    <name type="scientific">Dacryopinax primogenitus (strain DJM 731)</name>
    <name type="common">Brown rot fungus</name>
    <dbReference type="NCBI Taxonomy" id="1858805"/>
    <lineage>
        <taxon>Eukaryota</taxon>
        <taxon>Fungi</taxon>
        <taxon>Dikarya</taxon>
        <taxon>Basidiomycota</taxon>
        <taxon>Agaricomycotina</taxon>
        <taxon>Dacrymycetes</taxon>
        <taxon>Dacrymycetales</taxon>
        <taxon>Dacrymycetaceae</taxon>
        <taxon>Dacryopinax</taxon>
    </lineage>
</organism>
<dbReference type="RefSeq" id="XP_040625948.1">
    <property type="nucleotide sequence ID" value="XM_040776603.1"/>
</dbReference>
<evidence type="ECO:0000313" key="9">
    <source>
        <dbReference type="EMBL" id="EJT99050.1"/>
    </source>
</evidence>
<dbReference type="GO" id="GO:0003682">
    <property type="term" value="F:chromatin binding"/>
    <property type="evidence" value="ECO:0007669"/>
    <property type="project" value="TreeGrafter"/>
</dbReference>
<dbReference type="InterPro" id="IPR016903">
    <property type="entry name" value="Nucleolar_cplx-assoc_3"/>
</dbReference>
<dbReference type="PANTHER" id="PTHR14428">
    <property type="entry name" value="NUCLEOLAR COMPLEX PROTEIN 3"/>
    <property type="match status" value="1"/>
</dbReference>
<evidence type="ECO:0000256" key="3">
    <source>
        <dbReference type="ARBA" id="ARBA00023054"/>
    </source>
</evidence>
<dbReference type="PANTHER" id="PTHR14428:SF5">
    <property type="entry name" value="NUCLEOLAR COMPLEX PROTEIN 3 HOMOLOG"/>
    <property type="match status" value="1"/>
</dbReference>
<protein>
    <recommendedName>
        <fullName evidence="5">Nucleolar complex-associated protein 3</fullName>
    </recommendedName>
</protein>
<comment type="function">
    <text evidence="5">Required for synthesis of 60S ribosomal subunits and the transport of pre-ribosomes from the nucleoplasm to the cytoplasm.</text>
</comment>
<dbReference type="PIRSF" id="PIRSF028977">
    <property type="entry name" value="Nucleolar_complex_p3"/>
    <property type="match status" value="1"/>
</dbReference>
<keyword evidence="4" id="KW-0539">Nucleus</keyword>
<sequence>MPLPDSEEEEEDWPEETEIESDAGDQERQEEERRANNVATGARFGRLAPAAVLSLPSRTERVQRAKEQIASICQDIVADPENSLGLLRRLQTFTLAELPSPDVNAPAVPNDPLIRKLALLSLLSIFTDIVPSYRIRGLTEKEQAEKVSQMVARTREWEQGLVIVYKAYLGELEGAAKANNEMSDTAVRCLCTLLTDLTHFNFHTNIMSVVVARISRRSWDSNSELCRESIVRVFREDVTGQASLELVRLLNRMIKERKFRVRPNVLSTLLSLRLKTELGRPVDRREEQEKEGKGRDRDRDKGKKKGKKDKTYLSNKQRKALQETREIQKEMAEAEAQVDVEERDKTHTETLKLLFVLYFSILKSSPSAQNRLLPEALAGVSAFAHLINIDFFRDLLETLKKIARDADGEGDTEGGVTEEKEGEVRIGGAESELARKCRTKLLCVVTAFQLLTGQGEALNIDLAEFINQLYALLPVLGFVIPLEVDTVPLSTKATADNHNTKSAPPPSSVPSVTALLFRALHLLFLPSWHTSGTSSSHPPSRVLAFAKRLLALTLLLPPAPAIRTLEFLRQLRARESKLDGLFEEAEEGGDGVWRGEVDDPALANGAAARGWEVAWLAEKGEEKVREKARELVVWRRT</sequence>
<dbReference type="STRING" id="1858805.M5FQA7"/>
<dbReference type="AlphaFoldDB" id="M5FQA7"/>
<feature type="compositionally biased region" description="Basic and acidic residues" evidence="6">
    <location>
        <begin position="281"/>
        <end position="301"/>
    </location>
</feature>
<evidence type="ECO:0000259" key="7">
    <source>
        <dbReference type="Pfam" id="PF03914"/>
    </source>
</evidence>
<dbReference type="GO" id="GO:0005730">
    <property type="term" value="C:nucleolus"/>
    <property type="evidence" value="ECO:0007669"/>
    <property type="project" value="UniProtKB-SubCell"/>
</dbReference>
<evidence type="ECO:0000256" key="6">
    <source>
        <dbReference type="SAM" id="MobiDB-lite"/>
    </source>
</evidence>
<dbReference type="InterPro" id="IPR005612">
    <property type="entry name" value="CCAAT-binding_factor"/>
</dbReference>
<dbReference type="OMA" id="HYCPQVR"/>
<evidence type="ECO:0000313" key="10">
    <source>
        <dbReference type="Proteomes" id="UP000030653"/>
    </source>
</evidence>
<dbReference type="GO" id="GO:0042254">
    <property type="term" value="P:ribosome biogenesis"/>
    <property type="evidence" value="ECO:0007669"/>
    <property type="project" value="UniProtKB-KW"/>
</dbReference>
<accession>M5FQA7</accession>
<dbReference type="GeneID" id="63691665"/>
<evidence type="ECO:0000256" key="2">
    <source>
        <dbReference type="ARBA" id="ARBA00007797"/>
    </source>
</evidence>
<keyword evidence="10" id="KW-1185">Reference proteome</keyword>
<comment type="similarity">
    <text evidence="2 5">Belongs to the CBF/MAK21 family.</text>
</comment>
<feature type="region of interest" description="Disordered" evidence="6">
    <location>
        <begin position="1"/>
        <end position="40"/>
    </location>
</feature>
<evidence type="ECO:0000259" key="8">
    <source>
        <dbReference type="Pfam" id="PF07540"/>
    </source>
</evidence>
<feature type="domain" description="CCAAT-binding factor" evidence="7">
    <location>
        <begin position="441"/>
        <end position="625"/>
    </location>
</feature>
<comment type="subcellular location">
    <subcellularLocation>
        <location evidence="1 5">Nucleus</location>
        <location evidence="1 5">Nucleolus</location>
    </subcellularLocation>
</comment>
<dbReference type="Pfam" id="PF03914">
    <property type="entry name" value="CBF"/>
    <property type="match status" value="1"/>
</dbReference>
<name>M5FQA7_DACPD</name>
<dbReference type="HOGENOM" id="CLU_012441_3_0_1"/>
<gene>
    <name evidence="9" type="ORF">DACRYDRAFT_82958</name>
</gene>
<dbReference type="OrthoDB" id="10263597at2759"/>
<reference evidence="9 10" key="1">
    <citation type="journal article" date="2012" name="Science">
        <title>The Paleozoic origin of enzymatic lignin decomposition reconstructed from 31 fungal genomes.</title>
        <authorList>
            <person name="Floudas D."/>
            <person name="Binder M."/>
            <person name="Riley R."/>
            <person name="Barry K."/>
            <person name="Blanchette R.A."/>
            <person name="Henrissat B."/>
            <person name="Martinez A.T."/>
            <person name="Otillar R."/>
            <person name="Spatafora J.W."/>
            <person name="Yadav J.S."/>
            <person name="Aerts A."/>
            <person name="Benoit I."/>
            <person name="Boyd A."/>
            <person name="Carlson A."/>
            <person name="Copeland A."/>
            <person name="Coutinho P.M."/>
            <person name="de Vries R.P."/>
            <person name="Ferreira P."/>
            <person name="Findley K."/>
            <person name="Foster B."/>
            <person name="Gaskell J."/>
            <person name="Glotzer D."/>
            <person name="Gorecki P."/>
            <person name="Heitman J."/>
            <person name="Hesse C."/>
            <person name="Hori C."/>
            <person name="Igarashi K."/>
            <person name="Jurgens J.A."/>
            <person name="Kallen N."/>
            <person name="Kersten P."/>
            <person name="Kohler A."/>
            <person name="Kuees U."/>
            <person name="Kumar T.K.A."/>
            <person name="Kuo A."/>
            <person name="LaButti K."/>
            <person name="Larrondo L.F."/>
            <person name="Lindquist E."/>
            <person name="Ling A."/>
            <person name="Lombard V."/>
            <person name="Lucas S."/>
            <person name="Lundell T."/>
            <person name="Martin R."/>
            <person name="McLaughlin D.J."/>
            <person name="Morgenstern I."/>
            <person name="Morin E."/>
            <person name="Murat C."/>
            <person name="Nagy L.G."/>
            <person name="Nolan M."/>
            <person name="Ohm R.A."/>
            <person name="Patyshakuliyeva A."/>
            <person name="Rokas A."/>
            <person name="Ruiz-Duenas F.J."/>
            <person name="Sabat G."/>
            <person name="Salamov A."/>
            <person name="Samejima M."/>
            <person name="Schmutz J."/>
            <person name="Slot J.C."/>
            <person name="St John F."/>
            <person name="Stenlid J."/>
            <person name="Sun H."/>
            <person name="Sun S."/>
            <person name="Syed K."/>
            <person name="Tsang A."/>
            <person name="Wiebenga A."/>
            <person name="Young D."/>
            <person name="Pisabarro A."/>
            <person name="Eastwood D.C."/>
            <person name="Martin F."/>
            <person name="Cullen D."/>
            <person name="Grigoriev I.V."/>
            <person name="Hibbett D.S."/>
        </authorList>
    </citation>
    <scope>NUCLEOTIDE SEQUENCE [LARGE SCALE GENOMIC DNA]</scope>
    <source>
        <strain evidence="9 10">DJM-731 SS1</strain>
    </source>
</reference>
<evidence type="ECO:0000256" key="1">
    <source>
        <dbReference type="ARBA" id="ARBA00004604"/>
    </source>
</evidence>
<feature type="region of interest" description="Disordered" evidence="6">
    <location>
        <begin position="281"/>
        <end position="320"/>
    </location>
</feature>
<dbReference type="Proteomes" id="UP000030653">
    <property type="component" value="Unassembled WGS sequence"/>
</dbReference>
<dbReference type="Pfam" id="PF07540">
    <property type="entry name" value="NOC3p"/>
    <property type="match status" value="1"/>
</dbReference>
<dbReference type="InterPro" id="IPR011501">
    <property type="entry name" value="Noc3_N"/>
</dbReference>